<proteinExistence type="predicted"/>
<gene>
    <name evidence="2" type="ORF">AAND1436_LOCUS24734</name>
</gene>
<evidence type="ECO:0008006" key="3">
    <source>
        <dbReference type="Google" id="ProtNLM"/>
    </source>
</evidence>
<evidence type="ECO:0000256" key="1">
    <source>
        <dbReference type="SAM" id="SignalP"/>
    </source>
</evidence>
<dbReference type="AlphaFoldDB" id="A0A7S2DDG4"/>
<feature type="chain" id="PRO_5030877196" description="Sulfotransferase domain-containing protein" evidence="1">
    <location>
        <begin position="28"/>
        <end position="313"/>
    </location>
</feature>
<evidence type="ECO:0000313" key="2">
    <source>
        <dbReference type="EMBL" id="CAD9451153.1"/>
    </source>
</evidence>
<reference evidence="2" key="1">
    <citation type="submission" date="2021-01" db="EMBL/GenBank/DDBJ databases">
        <authorList>
            <person name="Corre E."/>
            <person name="Pelletier E."/>
            <person name="Niang G."/>
            <person name="Scheremetjew M."/>
            <person name="Finn R."/>
            <person name="Kale V."/>
            <person name="Holt S."/>
            <person name="Cochrane G."/>
            <person name="Meng A."/>
            <person name="Brown T."/>
            <person name="Cohen L."/>
        </authorList>
    </citation>
    <scope>NUCLEOTIDE SEQUENCE</scope>
    <source>
        <strain evidence="2">CCMP2222</strain>
    </source>
</reference>
<accession>A0A7S2DDG4</accession>
<name>A0A7S2DDG4_9DINO</name>
<feature type="signal peptide" evidence="1">
    <location>
        <begin position="1"/>
        <end position="27"/>
    </location>
</feature>
<dbReference type="EMBL" id="HBGQ01050863">
    <property type="protein sequence ID" value="CAD9451153.1"/>
    <property type="molecule type" value="Transcribed_RNA"/>
</dbReference>
<sequence length="313" mass="35558">MGGARPWHCRSSARWTAVLVASSLVLAGSLRVTGTTSLAGKPEKPTPLTLETHDGLVYKHLSKTGGVYIRQLLLKAVNGSRMHLLREAEGLGPFRGVLQQKPRPFVVGSMRNPCDYYVSLWAYNTQDKLGTMSRQDPELSELLGKDSDANYSSPEDIQRFRQWLRVLSGSRYNYLSMRFWIGYFSPDPVKYKDCRIHKDCVEDEGLQDDMAHDLEPNVKPTGVDCWVYTESAQQDMRTCLNRYIQDQNATDIDWAYFDKKTARPGSLQHQSIHPPCARFFDKESVDFVRKTDRSLIDSFGFNTCCAEGGIPWN</sequence>
<organism evidence="2">
    <name type="scientific">Alexandrium andersonii</name>
    <dbReference type="NCBI Taxonomy" id="327968"/>
    <lineage>
        <taxon>Eukaryota</taxon>
        <taxon>Sar</taxon>
        <taxon>Alveolata</taxon>
        <taxon>Dinophyceae</taxon>
        <taxon>Gonyaulacales</taxon>
        <taxon>Pyrocystaceae</taxon>
        <taxon>Alexandrium</taxon>
    </lineage>
</organism>
<protein>
    <recommendedName>
        <fullName evidence="3">Sulfotransferase domain-containing protein</fullName>
    </recommendedName>
</protein>
<keyword evidence="1" id="KW-0732">Signal</keyword>